<dbReference type="EMBL" id="JARBDR010000919">
    <property type="protein sequence ID" value="KAJ8300988.1"/>
    <property type="molecule type" value="Genomic_DNA"/>
</dbReference>
<reference evidence="2 3" key="1">
    <citation type="submission" date="2022-12" db="EMBL/GenBank/DDBJ databases">
        <title>Chromosome-level genome of Tegillarca granosa.</title>
        <authorList>
            <person name="Kim J."/>
        </authorList>
    </citation>
    <scope>NUCLEOTIDE SEQUENCE [LARGE SCALE GENOMIC DNA]</scope>
    <source>
        <strain evidence="2">Teg-2019</strain>
        <tissue evidence="2">Adductor muscle</tissue>
    </source>
</reference>
<comment type="caution">
    <text evidence="2">The sequence shown here is derived from an EMBL/GenBank/DDBJ whole genome shotgun (WGS) entry which is preliminary data.</text>
</comment>
<evidence type="ECO:0000256" key="1">
    <source>
        <dbReference type="SAM" id="MobiDB-lite"/>
    </source>
</evidence>
<sequence>MKSVPLCAAELWEKVCLKVNKAVVFIDNPSAEILHWHDSTKETLHNIIEGSRKLQYVIVIATLSPAVHLFSRTGSLDGDESSVFANIEERILEWMGNMNYTVESAQSKAAVIFVDRTMDLTAPCGHHTELLMDKLVHILPRFPGHHNDLKVEMSGLCNVHKRFLSIEAVMEINRQLVEAATKENLPVKLTGKPGRNSANHHHDNKGATEKLILQNYGTDETENPLSHTLDDVLCLLLYVYTMFGEECLNCEEEDNLKTSLTIEPGNMVNPAMSKPFLKQMIDLIFDPSKPELHDINIQSSDSWKYSGPFFKA</sequence>
<gene>
    <name evidence="2" type="ORF">KUTeg_022507</name>
</gene>
<evidence type="ECO:0000313" key="3">
    <source>
        <dbReference type="Proteomes" id="UP001217089"/>
    </source>
</evidence>
<dbReference type="Proteomes" id="UP001217089">
    <property type="component" value="Unassembled WGS sequence"/>
</dbReference>
<keyword evidence="3" id="KW-1185">Reference proteome</keyword>
<evidence type="ECO:0000313" key="2">
    <source>
        <dbReference type="EMBL" id="KAJ8300988.1"/>
    </source>
</evidence>
<accession>A0ABQ9ECK2</accession>
<protein>
    <submittedName>
        <fullName evidence="2">Uncharacterized protein</fullName>
    </submittedName>
</protein>
<organism evidence="2 3">
    <name type="scientific">Tegillarca granosa</name>
    <name type="common">Malaysian cockle</name>
    <name type="synonym">Anadara granosa</name>
    <dbReference type="NCBI Taxonomy" id="220873"/>
    <lineage>
        <taxon>Eukaryota</taxon>
        <taxon>Metazoa</taxon>
        <taxon>Spiralia</taxon>
        <taxon>Lophotrochozoa</taxon>
        <taxon>Mollusca</taxon>
        <taxon>Bivalvia</taxon>
        <taxon>Autobranchia</taxon>
        <taxon>Pteriomorphia</taxon>
        <taxon>Arcoida</taxon>
        <taxon>Arcoidea</taxon>
        <taxon>Arcidae</taxon>
        <taxon>Tegillarca</taxon>
    </lineage>
</organism>
<feature type="region of interest" description="Disordered" evidence="1">
    <location>
        <begin position="187"/>
        <end position="208"/>
    </location>
</feature>
<proteinExistence type="predicted"/>
<name>A0ABQ9ECK2_TEGGR</name>